<evidence type="ECO:0000256" key="5">
    <source>
        <dbReference type="ARBA" id="ARBA00022989"/>
    </source>
</evidence>
<proteinExistence type="inferred from homology"/>
<name>A0ABZ3IPM3_9FIRM</name>
<feature type="transmembrane region" description="Helical" evidence="7">
    <location>
        <begin position="207"/>
        <end position="227"/>
    </location>
</feature>
<dbReference type="Proteomes" id="UP000216752">
    <property type="component" value="Chromosome"/>
</dbReference>
<dbReference type="PANTHER" id="PTHR34184">
    <property type="entry name" value="UPF0718 PROTEIN YCGR"/>
    <property type="match status" value="1"/>
</dbReference>
<evidence type="ECO:0000256" key="2">
    <source>
        <dbReference type="ARBA" id="ARBA00006386"/>
    </source>
</evidence>
<keyword evidence="5 7" id="KW-1133">Transmembrane helix</keyword>
<feature type="transmembrane region" description="Helical" evidence="7">
    <location>
        <begin position="136"/>
        <end position="155"/>
    </location>
</feature>
<protein>
    <submittedName>
        <fullName evidence="8">Two-component membrane permease complex subunit</fullName>
    </submittedName>
</protein>
<comment type="similarity">
    <text evidence="2">Belongs to the UPF0718 family.</text>
</comment>
<dbReference type="RefSeq" id="WP_245867429.1">
    <property type="nucleotide sequence ID" value="NZ_CP155573.1"/>
</dbReference>
<keyword evidence="3" id="KW-1003">Cell membrane</keyword>
<feature type="transmembrane region" description="Helical" evidence="7">
    <location>
        <begin position="103"/>
        <end position="124"/>
    </location>
</feature>
<dbReference type="InterPro" id="IPR005524">
    <property type="entry name" value="DUF318"/>
</dbReference>
<dbReference type="EMBL" id="CP155573">
    <property type="protein sequence ID" value="XFO67364.1"/>
    <property type="molecule type" value="Genomic_DNA"/>
</dbReference>
<evidence type="ECO:0000313" key="9">
    <source>
        <dbReference type="Proteomes" id="UP000216752"/>
    </source>
</evidence>
<organism evidence="8 9">
    <name type="scientific">Sporomusa silvacetica DSM 10669</name>
    <dbReference type="NCBI Taxonomy" id="1123289"/>
    <lineage>
        <taxon>Bacteria</taxon>
        <taxon>Bacillati</taxon>
        <taxon>Bacillota</taxon>
        <taxon>Negativicutes</taxon>
        <taxon>Selenomonadales</taxon>
        <taxon>Sporomusaceae</taxon>
        <taxon>Sporomusa</taxon>
    </lineage>
</organism>
<evidence type="ECO:0000256" key="1">
    <source>
        <dbReference type="ARBA" id="ARBA00004651"/>
    </source>
</evidence>
<gene>
    <name evidence="8" type="ORF">SPSIL_035620</name>
</gene>
<feature type="transmembrane region" description="Helical" evidence="7">
    <location>
        <begin position="70"/>
        <end position="91"/>
    </location>
</feature>
<evidence type="ECO:0000256" key="7">
    <source>
        <dbReference type="SAM" id="Phobius"/>
    </source>
</evidence>
<evidence type="ECO:0000256" key="4">
    <source>
        <dbReference type="ARBA" id="ARBA00022692"/>
    </source>
</evidence>
<keyword evidence="6 7" id="KW-0472">Membrane</keyword>
<accession>A0ABZ3IPM3</accession>
<keyword evidence="9" id="KW-1185">Reference proteome</keyword>
<feature type="transmembrane region" description="Helical" evidence="7">
    <location>
        <begin position="297"/>
        <end position="316"/>
    </location>
</feature>
<feature type="transmembrane region" description="Helical" evidence="7">
    <location>
        <begin position="256"/>
        <end position="277"/>
    </location>
</feature>
<reference evidence="8" key="1">
    <citation type="submission" date="2024-05" db="EMBL/GenBank/DDBJ databases">
        <title>Isolation and characterization of Sporomusa carbonis sp. nov., a carboxydotrophic hydrogenogen in the genus of Sporomusa isolated from a charcoal burning pile.</title>
        <authorList>
            <person name="Boeer T."/>
            <person name="Rosenbaum F."/>
            <person name="Eysell L."/>
            <person name="Mueller V."/>
            <person name="Daniel R."/>
            <person name="Poehlein A."/>
        </authorList>
    </citation>
    <scope>NUCLEOTIDE SEQUENCE [LARGE SCALE GENOMIC DNA]</scope>
    <source>
        <strain evidence="8">DSM 10669</strain>
    </source>
</reference>
<evidence type="ECO:0000313" key="8">
    <source>
        <dbReference type="EMBL" id="XFO67364.1"/>
    </source>
</evidence>
<dbReference type="PANTHER" id="PTHR34184:SF4">
    <property type="entry name" value="UPF0718 PROTEIN YCGR"/>
    <property type="match status" value="1"/>
</dbReference>
<feature type="transmembrane region" description="Helical" evidence="7">
    <location>
        <begin position="234"/>
        <end position="250"/>
    </location>
</feature>
<feature type="transmembrane region" description="Helical" evidence="7">
    <location>
        <begin position="27"/>
        <end position="50"/>
    </location>
</feature>
<evidence type="ECO:0000256" key="6">
    <source>
        <dbReference type="ARBA" id="ARBA00023136"/>
    </source>
</evidence>
<comment type="subcellular location">
    <subcellularLocation>
        <location evidence="1">Cell membrane</location>
        <topology evidence="1">Multi-pass membrane protein</topology>
    </subcellularLocation>
</comment>
<keyword evidence="4 7" id="KW-0812">Transmembrane</keyword>
<sequence length="319" mass="35678">MDLYTFINNLVFRLEDLSITDLINFKMIFLSIIIEAMPFILLSVFVSAILHNFVSEELIRKVLPSNKYLSILFACFLGLIFPVCDCGMVPIVRRLVQKKVPIYTAVSFMLAVPIINPVVIAATYFAFKGYTDFNMVYLRLGLAFLVAFLTGILLSQFIKRPQLRSTHFHFGGCGCAVSSCPVEMSYYEKIHKTLMDACNEFFEMGKYLMLGAFFGAIAQTVISRDFLLSIGQDSVISIFTMIAFAFVISVCSSADAFIAASLIANFTPGSMLAFMVFGPMLDIKNTMMLLHAFKLRFVVLLMFIIVALCASGAFLINQF</sequence>
<dbReference type="Pfam" id="PF03773">
    <property type="entry name" value="ArsP_1"/>
    <property type="match status" value="1"/>
</dbReference>
<evidence type="ECO:0000256" key="3">
    <source>
        <dbReference type="ARBA" id="ARBA00022475"/>
    </source>
</evidence>
<dbReference type="InterPro" id="IPR052923">
    <property type="entry name" value="UPF0718"/>
</dbReference>